<proteinExistence type="predicted"/>
<sequence>MAVSKTTMLIVLVAVLLSLNVCIGVSISNAREMQRPQNVECVGGECPPKHPQQYFGSCFRDQDCHNSCFSFCRYQKCHHHECICALCRSDVAPSPK</sequence>
<gene>
    <name evidence="2" type="ORF">ISN45_Aa02g000760</name>
</gene>
<keyword evidence="3" id="KW-1185">Reference proteome</keyword>
<evidence type="ECO:0000313" key="3">
    <source>
        <dbReference type="Proteomes" id="UP000694240"/>
    </source>
</evidence>
<evidence type="ECO:0000313" key="2">
    <source>
        <dbReference type="EMBL" id="KAG7584676.1"/>
    </source>
</evidence>
<accession>A0A8T2BF98</accession>
<organism evidence="2 3">
    <name type="scientific">Arabidopsis thaliana x Arabidopsis arenosa</name>
    <dbReference type="NCBI Taxonomy" id="1240361"/>
    <lineage>
        <taxon>Eukaryota</taxon>
        <taxon>Viridiplantae</taxon>
        <taxon>Streptophyta</taxon>
        <taxon>Embryophyta</taxon>
        <taxon>Tracheophyta</taxon>
        <taxon>Spermatophyta</taxon>
        <taxon>Magnoliopsida</taxon>
        <taxon>eudicotyledons</taxon>
        <taxon>Gunneridae</taxon>
        <taxon>Pentapetalae</taxon>
        <taxon>rosids</taxon>
        <taxon>malvids</taxon>
        <taxon>Brassicales</taxon>
        <taxon>Brassicaceae</taxon>
        <taxon>Camelineae</taxon>
        <taxon>Arabidopsis</taxon>
    </lineage>
</organism>
<comment type="caution">
    <text evidence="2">The sequence shown here is derived from an EMBL/GenBank/DDBJ whole genome shotgun (WGS) entry which is preliminary data.</text>
</comment>
<feature type="signal peptide" evidence="1">
    <location>
        <begin position="1"/>
        <end position="24"/>
    </location>
</feature>
<name>A0A8T2BF98_9BRAS</name>
<protein>
    <submittedName>
        <fullName evidence="2">Uncharacterized protein</fullName>
    </submittedName>
</protein>
<dbReference type="EMBL" id="JAEFBK010000007">
    <property type="protein sequence ID" value="KAG7584676.1"/>
    <property type="molecule type" value="Genomic_DNA"/>
</dbReference>
<reference evidence="2 3" key="1">
    <citation type="submission" date="2020-12" db="EMBL/GenBank/DDBJ databases">
        <title>Concerted genomic and epigenomic changes stabilize Arabidopsis allopolyploids.</title>
        <authorList>
            <person name="Chen Z."/>
        </authorList>
    </citation>
    <scope>NUCLEOTIDE SEQUENCE [LARGE SCALE GENOMIC DNA]</scope>
    <source>
        <strain evidence="2">Allo738</strain>
        <tissue evidence="2">Leaf</tissue>
    </source>
</reference>
<dbReference type="AlphaFoldDB" id="A0A8T2BF98"/>
<keyword evidence="1" id="KW-0732">Signal</keyword>
<dbReference type="Proteomes" id="UP000694240">
    <property type="component" value="Chromosome 7"/>
</dbReference>
<feature type="chain" id="PRO_5035854287" evidence="1">
    <location>
        <begin position="25"/>
        <end position="96"/>
    </location>
</feature>
<evidence type="ECO:0000256" key="1">
    <source>
        <dbReference type="SAM" id="SignalP"/>
    </source>
</evidence>